<reference evidence="1" key="2">
    <citation type="submission" date="2015-07" db="EMBL/GenBank/DDBJ databases">
        <authorList>
            <person name="Noorani M."/>
        </authorList>
    </citation>
    <scope>NUCLEOTIDE SEQUENCE</scope>
    <source>
        <strain evidence="1">Yugu1</strain>
    </source>
</reference>
<accession>A0A368SAN0</accession>
<protein>
    <submittedName>
        <fullName evidence="1">Uncharacterized protein</fullName>
    </submittedName>
</protein>
<name>A0A368SAN0_SETIT</name>
<organism evidence="1">
    <name type="scientific">Setaria italica</name>
    <name type="common">Foxtail millet</name>
    <name type="synonym">Panicum italicum</name>
    <dbReference type="NCBI Taxonomy" id="4555"/>
    <lineage>
        <taxon>Eukaryota</taxon>
        <taxon>Viridiplantae</taxon>
        <taxon>Streptophyta</taxon>
        <taxon>Embryophyta</taxon>
        <taxon>Tracheophyta</taxon>
        <taxon>Spermatophyta</taxon>
        <taxon>Magnoliopsida</taxon>
        <taxon>Liliopsida</taxon>
        <taxon>Poales</taxon>
        <taxon>Poaceae</taxon>
        <taxon>PACMAD clade</taxon>
        <taxon>Panicoideae</taxon>
        <taxon>Panicodae</taxon>
        <taxon>Paniceae</taxon>
        <taxon>Cenchrinae</taxon>
        <taxon>Setaria</taxon>
    </lineage>
</organism>
<evidence type="ECO:0000313" key="1">
    <source>
        <dbReference type="EMBL" id="RCV39403.1"/>
    </source>
</evidence>
<reference evidence="1" key="1">
    <citation type="journal article" date="2012" name="Nat. Biotechnol.">
        <title>Reference genome sequence of the model plant Setaria.</title>
        <authorList>
            <person name="Bennetzen J.L."/>
            <person name="Schmutz J."/>
            <person name="Wang H."/>
            <person name="Percifield R."/>
            <person name="Hawkins J."/>
            <person name="Pontaroli A.C."/>
            <person name="Estep M."/>
            <person name="Feng L."/>
            <person name="Vaughn J.N."/>
            <person name="Grimwood J."/>
            <person name="Jenkins J."/>
            <person name="Barry K."/>
            <person name="Lindquist E."/>
            <person name="Hellsten U."/>
            <person name="Deshpande S."/>
            <person name="Wang X."/>
            <person name="Wu X."/>
            <person name="Mitros T."/>
            <person name="Triplett J."/>
            <person name="Yang X."/>
            <person name="Ye C.Y."/>
            <person name="Mauro-Herrera M."/>
            <person name="Wang L."/>
            <person name="Li P."/>
            <person name="Sharma M."/>
            <person name="Sharma R."/>
            <person name="Ronald P.C."/>
            <person name="Panaud O."/>
            <person name="Kellogg E.A."/>
            <person name="Brutnell T.P."/>
            <person name="Doust A.N."/>
            <person name="Tuskan G.A."/>
            <person name="Rokhsar D."/>
            <person name="Devos K.M."/>
        </authorList>
    </citation>
    <scope>NUCLEOTIDE SEQUENCE [LARGE SCALE GENOMIC DNA]</scope>
    <source>
        <strain evidence="1">Yugu1</strain>
    </source>
</reference>
<sequence length="89" mass="9952">MNKLQQPHLEFLQIIQSDNTKNECEHDTEDDQILTPKKCHGGGRRLGGHLRGCCVRPPASELHGVIAQLLRRLSSDAGLQLRFQGLIVD</sequence>
<proteinExistence type="predicted"/>
<gene>
    <name evidence="1" type="ORF">SETIT_8G221800v2</name>
</gene>
<dbReference type="AlphaFoldDB" id="A0A368SAN0"/>
<dbReference type="EMBL" id="CM003535">
    <property type="protein sequence ID" value="RCV39403.1"/>
    <property type="molecule type" value="Genomic_DNA"/>
</dbReference>